<protein>
    <submittedName>
        <fullName evidence="3">Serine aminopeptidase, S33</fullName>
    </submittedName>
</protein>
<keyword evidence="1" id="KW-0812">Transmembrane</keyword>
<feature type="domain" description="Serine aminopeptidase S33" evidence="2">
    <location>
        <begin position="54"/>
        <end position="163"/>
    </location>
</feature>
<keyword evidence="1" id="KW-1133">Transmembrane helix</keyword>
<feature type="transmembrane region" description="Helical" evidence="1">
    <location>
        <begin position="253"/>
        <end position="273"/>
    </location>
</feature>
<name>A0A1I5VJ23_9RHOB</name>
<feature type="transmembrane region" description="Helical" evidence="1">
    <location>
        <begin position="342"/>
        <end position="360"/>
    </location>
</feature>
<dbReference type="Gene3D" id="3.40.50.1820">
    <property type="entry name" value="alpha/beta hydrolase"/>
    <property type="match status" value="1"/>
</dbReference>
<feature type="transmembrane region" description="Helical" evidence="1">
    <location>
        <begin position="366"/>
        <end position="388"/>
    </location>
</feature>
<feature type="transmembrane region" description="Helical" evidence="1">
    <location>
        <begin position="426"/>
        <end position="445"/>
    </location>
</feature>
<evidence type="ECO:0000313" key="3">
    <source>
        <dbReference type="EMBL" id="SFQ06996.1"/>
    </source>
</evidence>
<keyword evidence="1" id="KW-0472">Membrane</keyword>
<sequence>MTASRLTVLITLIALALGGVSVLQLESARRSVATEDVMLGRTPATIYEPSGASDMLVVVSHGFAGSRQMMDAISLTLAREGHSVVAFDYIGHGRHAEALSPEIGNVTGTTEDLVRQTLEVTARSRARTGLNRVALVGHSMATDVNVRAAQRDPSVEAVVVISMYSEAVTSSHPERLLIVSGMFEGRLRDVALETVAQVGRAEEGFTARDGSVSRRAVVAPLVGHVGVLWSTRTLNEVSAWLGRATDAKSTGPWILALLLSITLLCKPIVSVLPKARSHTAQDLRPAIIAASLSAVPASGLAMTGLPLNGLAAFGALALSFGSWGVLVLLLLQADLRLALRDLGGALVMVAWGLGAFALALDRYGAAFVPAGPRAILFLALLPGMLLFGLADRHMVRGRGLLARIGLRVPFLLALVLAMTVHPAELGLTFTVLPVLVLFWAVYGTMARWVEERSGPNGAGLGSGIVLAWAIAASTPLFNA</sequence>
<gene>
    <name evidence="3" type="ORF">SAMN05421853_101524</name>
</gene>
<proteinExistence type="predicted"/>
<evidence type="ECO:0000313" key="4">
    <source>
        <dbReference type="Proteomes" id="UP000243106"/>
    </source>
</evidence>
<dbReference type="AlphaFoldDB" id="A0A1I5VJ23"/>
<dbReference type="Pfam" id="PF12146">
    <property type="entry name" value="Hydrolase_4"/>
    <property type="match status" value="1"/>
</dbReference>
<evidence type="ECO:0000256" key="1">
    <source>
        <dbReference type="SAM" id="Phobius"/>
    </source>
</evidence>
<dbReference type="GO" id="GO:0004177">
    <property type="term" value="F:aminopeptidase activity"/>
    <property type="evidence" value="ECO:0007669"/>
    <property type="project" value="UniProtKB-KW"/>
</dbReference>
<feature type="transmembrane region" description="Helical" evidence="1">
    <location>
        <begin position="457"/>
        <end position="477"/>
    </location>
</feature>
<feature type="transmembrane region" description="Helical" evidence="1">
    <location>
        <begin position="311"/>
        <end position="330"/>
    </location>
</feature>
<dbReference type="InterPro" id="IPR029058">
    <property type="entry name" value="AB_hydrolase_fold"/>
</dbReference>
<accession>A0A1I5VJ23</accession>
<dbReference type="STRING" id="93684.SAMN05421853_101524"/>
<dbReference type="EMBL" id="FOXV01000001">
    <property type="protein sequence ID" value="SFQ06996.1"/>
    <property type="molecule type" value="Genomic_DNA"/>
</dbReference>
<dbReference type="SUPFAM" id="SSF53474">
    <property type="entry name" value="alpha/beta-Hydrolases"/>
    <property type="match status" value="1"/>
</dbReference>
<keyword evidence="3" id="KW-0645">Protease</keyword>
<dbReference type="InterPro" id="IPR022742">
    <property type="entry name" value="Hydrolase_4"/>
</dbReference>
<feature type="transmembrane region" description="Helical" evidence="1">
    <location>
        <begin position="285"/>
        <end position="305"/>
    </location>
</feature>
<keyword evidence="3" id="KW-0378">Hydrolase</keyword>
<keyword evidence="3" id="KW-0031">Aminopeptidase</keyword>
<dbReference type="Proteomes" id="UP000243106">
    <property type="component" value="Unassembled WGS sequence"/>
</dbReference>
<keyword evidence="4" id="KW-1185">Reference proteome</keyword>
<feature type="transmembrane region" description="Helical" evidence="1">
    <location>
        <begin position="400"/>
        <end position="420"/>
    </location>
</feature>
<organism evidence="3 4">
    <name type="scientific">Roseivivax halotolerans</name>
    <dbReference type="NCBI Taxonomy" id="93684"/>
    <lineage>
        <taxon>Bacteria</taxon>
        <taxon>Pseudomonadati</taxon>
        <taxon>Pseudomonadota</taxon>
        <taxon>Alphaproteobacteria</taxon>
        <taxon>Rhodobacterales</taxon>
        <taxon>Roseobacteraceae</taxon>
        <taxon>Roseivivax</taxon>
    </lineage>
</organism>
<reference evidence="4" key="1">
    <citation type="submission" date="2016-10" db="EMBL/GenBank/DDBJ databases">
        <authorList>
            <person name="Varghese N."/>
            <person name="Submissions S."/>
        </authorList>
    </citation>
    <scope>NUCLEOTIDE SEQUENCE [LARGE SCALE GENOMIC DNA]</scope>
    <source>
        <strain evidence="4">JCM 10271</strain>
    </source>
</reference>
<dbReference type="RefSeq" id="WP_093009204.1">
    <property type="nucleotide sequence ID" value="NZ_FOXV01000001.1"/>
</dbReference>
<evidence type="ECO:0000259" key="2">
    <source>
        <dbReference type="Pfam" id="PF12146"/>
    </source>
</evidence>